<dbReference type="EMBL" id="KZ857379">
    <property type="protein sequence ID" value="RDX57561.1"/>
    <property type="molecule type" value="Genomic_DNA"/>
</dbReference>
<evidence type="ECO:0000313" key="2">
    <source>
        <dbReference type="Proteomes" id="UP000256964"/>
    </source>
</evidence>
<dbReference type="STRING" id="139420.A0A371DYI4"/>
<evidence type="ECO:0000313" key="1">
    <source>
        <dbReference type="EMBL" id="RDX57561.1"/>
    </source>
</evidence>
<dbReference type="Proteomes" id="UP000256964">
    <property type="component" value="Unassembled WGS sequence"/>
</dbReference>
<accession>A0A371DYI4</accession>
<dbReference type="AlphaFoldDB" id="A0A371DYI4"/>
<reference evidence="1 2" key="1">
    <citation type="journal article" date="2018" name="Biotechnol. Biofuels">
        <title>Integrative visual omics of the white-rot fungus Polyporus brumalis exposes the biotechnological potential of its oxidative enzymes for delignifying raw plant biomass.</title>
        <authorList>
            <person name="Miyauchi S."/>
            <person name="Rancon A."/>
            <person name="Drula E."/>
            <person name="Hage H."/>
            <person name="Chaduli D."/>
            <person name="Favel A."/>
            <person name="Grisel S."/>
            <person name="Henrissat B."/>
            <person name="Herpoel-Gimbert I."/>
            <person name="Ruiz-Duenas F.J."/>
            <person name="Chevret D."/>
            <person name="Hainaut M."/>
            <person name="Lin J."/>
            <person name="Wang M."/>
            <person name="Pangilinan J."/>
            <person name="Lipzen A."/>
            <person name="Lesage-Meessen L."/>
            <person name="Navarro D."/>
            <person name="Riley R."/>
            <person name="Grigoriev I.V."/>
            <person name="Zhou S."/>
            <person name="Raouche S."/>
            <person name="Rosso M.N."/>
        </authorList>
    </citation>
    <scope>NUCLEOTIDE SEQUENCE [LARGE SCALE GENOMIC DNA]</scope>
    <source>
        <strain evidence="1 2">BRFM 1820</strain>
    </source>
</reference>
<protein>
    <recommendedName>
        <fullName evidence="3">Alpha/beta hydrolase fold-3 domain-containing protein</fullName>
    </recommendedName>
</protein>
<keyword evidence="2" id="KW-1185">Reference proteome</keyword>
<dbReference type="OrthoDB" id="2152029at2759"/>
<evidence type="ECO:0008006" key="3">
    <source>
        <dbReference type="Google" id="ProtNLM"/>
    </source>
</evidence>
<sequence length="78" mass="8765">MFAGLPTTIVVAGGAEYTLDGMRVVKDRLAQDSGEDKCTYVEVPDASHDFFLMTWHEPERTQILQRLAGWVHQLTSRA</sequence>
<dbReference type="SUPFAM" id="SSF53474">
    <property type="entry name" value="alpha/beta-Hydrolases"/>
    <property type="match status" value="1"/>
</dbReference>
<organism evidence="1 2">
    <name type="scientific">Lentinus brumalis</name>
    <dbReference type="NCBI Taxonomy" id="2498619"/>
    <lineage>
        <taxon>Eukaryota</taxon>
        <taxon>Fungi</taxon>
        <taxon>Dikarya</taxon>
        <taxon>Basidiomycota</taxon>
        <taxon>Agaricomycotina</taxon>
        <taxon>Agaricomycetes</taxon>
        <taxon>Polyporales</taxon>
        <taxon>Polyporaceae</taxon>
        <taxon>Lentinus</taxon>
    </lineage>
</organism>
<gene>
    <name evidence="1" type="ORF">OH76DRAFT_1425581</name>
</gene>
<name>A0A371DYI4_9APHY</name>
<proteinExistence type="predicted"/>
<dbReference type="InterPro" id="IPR029058">
    <property type="entry name" value="AB_hydrolase_fold"/>
</dbReference>
<dbReference type="Gene3D" id="3.40.50.1820">
    <property type="entry name" value="alpha/beta hydrolase"/>
    <property type="match status" value="1"/>
</dbReference>